<evidence type="ECO:0000259" key="4">
    <source>
        <dbReference type="PROSITE" id="PS50071"/>
    </source>
</evidence>
<keyword evidence="2" id="KW-0371">Homeobox</keyword>
<dbReference type="Gene3D" id="1.10.10.60">
    <property type="entry name" value="Homeodomain-like"/>
    <property type="match status" value="1"/>
</dbReference>
<proteinExistence type="predicted"/>
<feature type="DNA-binding region" description="Homeobox" evidence="2">
    <location>
        <begin position="28"/>
        <end position="39"/>
    </location>
</feature>
<evidence type="ECO:0000256" key="1">
    <source>
        <dbReference type="ARBA" id="ARBA00004123"/>
    </source>
</evidence>
<feature type="region of interest" description="Disordered" evidence="3">
    <location>
        <begin position="117"/>
        <end position="167"/>
    </location>
</feature>
<dbReference type="GO" id="GO:0005634">
    <property type="term" value="C:nucleus"/>
    <property type="evidence" value="ECO:0007669"/>
    <property type="project" value="UniProtKB-SubCell"/>
</dbReference>
<keyword evidence="6" id="KW-1185">Reference proteome</keyword>
<keyword evidence="2" id="KW-0238">DNA-binding</keyword>
<dbReference type="SUPFAM" id="SSF46689">
    <property type="entry name" value="Homeodomain-like"/>
    <property type="match status" value="1"/>
</dbReference>
<reference evidence="5 6" key="1">
    <citation type="submission" date="2024-07" db="EMBL/GenBank/DDBJ databases">
        <title>Chromosome-level genome assembly of the water stick insect Ranatra chinensis (Heteroptera: Nepidae).</title>
        <authorList>
            <person name="Liu X."/>
        </authorList>
    </citation>
    <scope>NUCLEOTIDE SEQUENCE [LARGE SCALE GENOMIC DNA]</scope>
    <source>
        <strain evidence="5">Cailab_2021Rc</strain>
        <tissue evidence="5">Muscle</tissue>
    </source>
</reference>
<dbReference type="CDD" id="cd00086">
    <property type="entry name" value="homeodomain"/>
    <property type="match status" value="1"/>
</dbReference>
<dbReference type="InterPro" id="IPR001356">
    <property type="entry name" value="HD"/>
</dbReference>
<dbReference type="AlphaFoldDB" id="A0ABD0XW81"/>
<evidence type="ECO:0000313" key="6">
    <source>
        <dbReference type="Proteomes" id="UP001558652"/>
    </source>
</evidence>
<evidence type="ECO:0000313" key="5">
    <source>
        <dbReference type="EMBL" id="KAL1114870.1"/>
    </source>
</evidence>
<comment type="caution">
    <text evidence="5">The sequence shown here is derived from an EMBL/GenBank/DDBJ whole genome shotgun (WGS) entry which is preliminary data.</text>
</comment>
<dbReference type="InterPro" id="IPR009057">
    <property type="entry name" value="Homeodomain-like_sf"/>
</dbReference>
<feature type="domain" description="Homeobox" evidence="4">
    <location>
        <begin position="26"/>
        <end position="38"/>
    </location>
</feature>
<accession>A0ABD0XW81</accession>
<dbReference type="EMBL" id="JBFDAA010000021">
    <property type="protein sequence ID" value="KAL1114870.1"/>
    <property type="molecule type" value="Genomic_DNA"/>
</dbReference>
<dbReference type="GO" id="GO:0003677">
    <property type="term" value="F:DNA binding"/>
    <property type="evidence" value="ECO:0007669"/>
    <property type="project" value="UniProtKB-UniRule"/>
</dbReference>
<keyword evidence="2" id="KW-0539">Nucleus</keyword>
<sequence>MASKRPNMIYKNKKKETTKIDPPTLVWFQNRRAKWRKREKAMGRDTSSYIQADHTSGYGLEMGEPLWQGLCLPGAAVLGLAAPWKVGPPAQGPGAPAPLQALLTHYMMAGALPPPLPLLSPTPSASSTPPHSPAATAGTAPPLDTQQLFQRPAYHHRKAPASPEKDQ</sequence>
<protein>
    <recommendedName>
        <fullName evidence="4">Homeobox domain-containing protein</fullName>
    </recommendedName>
</protein>
<feature type="compositionally biased region" description="Low complexity" evidence="3">
    <location>
        <begin position="121"/>
        <end position="143"/>
    </location>
</feature>
<organism evidence="5 6">
    <name type="scientific">Ranatra chinensis</name>
    <dbReference type="NCBI Taxonomy" id="642074"/>
    <lineage>
        <taxon>Eukaryota</taxon>
        <taxon>Metazoa</taxon>
        <taxon>Ecdysozoa</taxon>
        <taxon>Arthropoda</taxon>
        <taxon>Hexapoda</taxon>
        <taxon>Insecta</taxon>
        <taxon>Pterygota</taxon>
        <taxon>Neoptera</taxon>
        <taxon>Paraneoptera</taxon>
        <taxon>Hemiptera</taxon>
        <taxon>Heteroptera</taxon>
        <taxon>Panheteroptera</taxon>
        <taxon>Nepomorpha</taxon>
        <taxon>Nepidae</taxon>
        <taxon>Ranatrinae</taxon>
        <taxon>Ranatra</taxon>
    </lineage>
</organism>
<gene>
    <name evidence="5" type="ORF">AAG570_007694</name>
</gene>
<dbReference type="PROSITE" id="PS50071">
    <property type="entry name" value="HOMEOBOX_2"/>
    <property type="match status" value="1"/>
</dbReference>
<evidence type="ECO:0000256" key="3">
    <source>
        <dbReference type="SAM" id="MobiDB-lite"/>
    </source>
</evidence>
<evidence type="ECO:0000256" key="2">
    <source>
        <dbReference type="PROSITE-ProRule" id="PRU00108"/>
    </source>
</evidence>
<name>A0ABD0XW81_9HEMI</name>
<comment type="subcellular location">
    <subcellularLocation>
        <location evidence="1 2">Nucleus</location>
    </subcellularLocation>
</comment>
<dbReference type="Proteomes" id="UP001558652">
    <property type="component" value="Unassembled WGS sequence"/>
</dbReference>